<dbReference type="EMBL" id="DSVQ01000012">
    <property type="protein sequence ID" value="HGT38836.1"/>
    <property type="molecule type" value="Genomic_DNA"/>
</dbReference>
<keyword evidence="1" id="KW-0812">Transmembrane</keyword>
<proteinExistence type="predicted"/>
<keyword evidence="1" id="KW-1133">Transmembrane helix</keyword>
<gene>
    <name evidence="2" type="ORF">ENS64_06170</name>
</gene>
<comment type="caution">
    <text evidence="2">The sequence shown here is derived from an EMBL/GenBank/DDBJ whole genome shotgun (WGS) entry which is preliminary data.</text>
</comment>
<feature type="transmembrane region" description="Helical" evidence="1">
    <location>
        <begin position="87"/>
        <end position="105"/>
    </location>
</feature>
<evidence type="ECO:0008006" key="3">
    <source>
        <dbReference type="Google" id="ProtNLM"/>
    </source>
</evidence>
<dbReference type="AlphaFoldDB" id="A0A7C4LKG7"/>
<sequence>MRTAPAMGRFRLSSPVWLFGRTVDLSVFLGPAAAALLLVAVAQRQGWLDHETPEWTWVAGVLLVDVAHVYATAFRVYLLPSEWRRRPWLYGLTPALALVLGWAVASESEAWFWRLLAYLAVFHFVRQQYGWVAWYRARAGERDRWGAALDSLAIYLATIYPLAYWHAHLPRNFWWFLPGDFVGLPPALASCLAPLHGLALCAYALRSVLRGIGSGFWNPGKDLVVATTAACWYVGIVALNSDFAFTVTNVLIHGVPYLALTWRYARLTGQPSWQPRSPWAFGVLFLATVWLLAYGEELLWDRTIWHERGWLFGSARIEGNRSFWLALLAVPQITHYVLDGFIWRQSSNPQLRVLLEQQPVADPVAQLAVPRLSR</sequence>
<accession>A0A7C4LKG7</accession>
<feature type="transmembrane region" description="Helical" evidence="1">
    <location>
        <begin position="187"/>
        <end position="209"/>
    </location>
</feature>
<feature type="transmembrane region" description="Helical" evidence="1">
    <location>
        <begin position="58"/>
        <end position="78"/>
    </location>
</feature>
<feature type="transmembrane region" description="Helical" evidence="1">
    <location>
        <begin position="277"/>
        <end position="295"/>
    </location>
</feature>
<protein>
    <recommendedName>
        <fullName evidence="3">Transmembrane protein</fullName>
    </recommendedName>
</protein>
<feature type="transmembrane region" description="Helical" evidence="1">
    <location>
        <begin position="111"/>
        <end position="135"/>
    </location>
</feature>
<reference evidence="2" key="1">
    <citation type="journal article" date="2020" name="mSystems">
        <title>Genome- and Community-Level Interaction Insights into Carbon Utilization and Element Cycling Functions of Hydrothermarchaeota in Hydrothermal Sediment.</title>
        <authorList>
            <person name="Zhou Z."/>
            <person name="Liu Y."/>
            <person name="Xu W."/>
            <person name="Pan J."/>
            <person name="Luo Z.H."/>
            <person name="Li M."/>
        </authorList>
    </citation>
    <scope>NUCLEOTIDE SEQUENCE [LARGE SCALE GENOMIC DNA]</scope>
    <source>
        <strain evidence="2">SpSt-508</strain>
    </source>
</reference>
<keyword evidence="1" id="KW-0472">Membrane</keyword>
<organism evidence="2">
    <name type="scientific">Schlesneria paludicola</name>
    <dbReference type="NCBI Taxonomy" id="360056"/>
    <lineage>
        <taxon>Bacteria</taxon>
        <taxon>Pseudomonadati</taxon>
        <taxon>Planctomycetota</taxon>
        <taxon>Planctomycetia</taxon>
        <taxon>Planctomycetales</taxon>
        <taxon>Planctomycetaceae</taxon>
        <taxon>Schlesneria</taxon>
    </lineage>
</organism>
<name>A0A7C4LKG7_9PLAN</name>
<evidence type="ECO:0000313" key="2">
    <source>
        <dbReference type="EMBL" id="HGT38836.1"/>
    </source>
</evidence>
<feature type="transmembrane region" description="Helical" evidence="1">
    <location>
        <begin position="147"/>
        <end position="167"/>
    </location>
</feature>
<evidence type="ECO:0000256" key="1">
    <source>
        <dbReference type="SAM" id="Phobius"/>
    </source>
</evidence>